<evidence type="ECO:0000256" key="4">
    <source>
        <dbReference type="ARBA" id="ARBA00023172"/>
    </source>
</evidence>
<evidence type="ECO:0000256" key="6">
    <source>
        <dbReference type="HAMAP-Rule" id="MF_00031"/>
    </source>
</evidence>
<reference evidence="9" key="1">
    <citation type="journal article" date="2020" name="mSystems">
        <title>Genome- and Community-Level Interaction Insights into Carbon Utilization and Element Cycling Functions of Hydrothermarchaeota in Hydrothermal Sediment.</title>
        <authorList>
            <person name="Zhou Z."/>
            <person name="Liu Y."/>
            <person name="Xu W."/>
            <person name="Pan J."/>
            <person name="Luo Z.H."/>
            <person name="Li M."/>
        </authorList>
    </citation>
    <scope>NUCLEOTIDE SEQUENCE [LARGE SCALE GENOMIC DNA]</scope>
    <source>
        <strain evidence="9">HyVt-493</strain>
    </source>
</reference>
<organism evidence="9">
    <name type="scientific">Leucothrix mucor</name>
    <dbReference type="NCBI Taxonomy" id="45248"/>
    <lineage>
        <taxon>Bacteria</taxon>
        <taxon>Pseudomonadati</taxon>
        <taxon>Pseudomonadota</taxon>
        <taxon>Gammaproteobacteria</taxon>
        <taxon>Thiotrichales</taxon>
        <taxon>Thiotrichaceae</taxon>
        <taxon>Leucothrix</taxon>
    </lineage>
</organism>
<dbReference type="GO" id="GO:0048476">
    <property type="term" value="C:Holliday junction resolvase complex"/>
    <property type="evidence" value="ECO:0007669"/>
    <property type="project" value="UniProtKB-UniRule"/>
</dbReference>
<keyword evidence="3 6" id="KW-0238">DNA-binding</keyword>
<dbReference type="Gene3D" id="2.40.50.140">
    <property type="entry name" value="Nucleic acid-binding proteins"/>
    <property type="match status" value="1"/>
</dbReference>
<evidence type="ECO:0000259" key="8">
    <source>
        <dbReference type="SMART" id="SM00278"/>
    </source>
</evidence>
<dbReference type="EMBL" id="DRMS01000291">
    <property type="protein sequence ID" value="HFC92694.1"/>
    <property type="molecule type" value="Genomic_DNA"/>
</dbReference>
<dbReference type="Gene3D" id="1.10.150.20">
    <property type="entry name" value="5' to 3' exonuclease, C-terminal subdomain"/>
    <property type="match status" value="1"/>
</dbReference>
<dbReference type="GO" id="GO:0005524">
    <property type="term" value="F:ATP binding"/>
    <property type="evidence" value="ECO:0007669"/>
    <property type="project" value="InterPro"/>
</dbReference>
<dbReference type="InterPro" id="IPR012340">
    <property type="entry name" value="NA-bd_OB-fold"/>
</dbReference>
<evidence type="ECO:0000256" key="1">
    <source>
        <dbReference type="ARBA" id="ARBA00022490"/>
    </source>
</evidence>
<accession>A0A7V2T3C5</accession>
<dbReference type="NCBIfam" id="TIGR00084">
    <property type="entry name" value="ruvA"/>
    <property type="match status" value="1"/>
</dbReference>
<evidence type="ECO:0000256" key="2">
    <source>
        <dbReference type="ARBA" id="ARBA00022763"/>
    </source>
</evidence>
<dbReference type="CDD" id="cd14332">
    <property type="entry name" value="UBA_RuvA_C"/>
    <property type="match status" value="1"/>
</dbReference>
<dbReference type="SMART" id="SM00278">
    <property type="entry name" value="HhH1"/>
    <property type="match status" value="2"/>
</dbReference>
<dbReference type="GO" id="GO:0009379">
    <property type="term" value="C:Holliday junction helicase complex"/>
    <property type="evidence" value="ECO:0007669"/>
    <property type="project" value="InterPro"/>
</dbReference>
<dbReference type="AlphaFoldDB" id="A0A7V2T3C5"/>
<dbReference type="InterPro" id="IPR010994">
    <property type="entry name" value="RuvA_2-like"/>
</dbReference>
<dbReference type="Gene3D" id="1.10.8.10">
    <property type="entry name" value="DNA helicase RuvA subunit, C-terminal domain"/>
    <property type="match status" value="1"/>
</dbReference>
<sequence>MIGQLRGKLIHKQAPQLMLDVNGVGYELLASMTTFLDLPELDEETTLFTHFIVREDSQTLYAFGSKSERSLFRTLLKVNGVGPKMALAIVSGMTAQEFSQFIHAGDITALTRLPGVGKKTAERLIIEMRDRLPEVESTDTNTTSTPRAPSQKHIEDEAVTALLALGYKPPQASRMVASISQENLSAEEMIRLALKASLL</sequence>
<dbReference type="Proteomes" id="UP000885750">
    <property type="component" value="Unassembled WGS sequence"/>
</dbReference>
<dbReference type="InterPro" id="IPR003583">
    <property type="entry name" value="Hlx-hairpin-Hlx_DNA-bd_motif"/>
</dbReference>
<comment type="function">
    <text evidence="6">The RuvA-RuvB-RuvC complex processes Holliday junction (HJ) DNA during genetic recombination and DNA repair, while the RuvA-RuvB complex plays an important role in the rescue of blocked DNA replication forks via replication fork reversal (RFR). RuvA specifically binds to HJ cruciform DNA, conferring on it an open structure. The RuvB hexamer acts as an ATP-dependent pump, pulling dsDNA into and through the RuvAB complex. HJ branch migration allows RuvC to scan DNA until it finds its consensus sequence, where it cleaves and resolves the cruciform DNA.</text>
</comment>
<dbReference type="GO" id="GO:0005737">
    <property type="term" value="C:cytoplasm"/>
    <property type="evidence" value="ECO:0007669"/>
    <property type="project" value="UniProtKB-SubCell"/>
</dbReference>
<dbReference type="InterPro" id="IPR011114">
    <property type="entry name" value="RuvA_C"/>
</dbReference>
<feature type="region of interest" description="Domain III" evidence="6">
    <location>
        <begin position="152"/>
        <end position="199"/>
    </location>
</feature>
<feature type="domain" description="Helix-hairpin-helix DNA-binding motif class 1" evidence="8">
    <location>
        <begin position="73"/>
        <end position="92"/>
    </location>
</feature>
<dbReference type="GO" id="GO:0006310">
    <property type="term" value="P:DNA recombination"/>
    <property type="evidence" value="ECO:0007669"/>
    <property type="project" value="UniProtKB-UniRule"/>
</dbReference>
<comment type="domain">
    <text evidence="6">Has three domains with a flexible linker between the domains II and III and assumes an 'L' shape. Domain III is highly mobile and contacts RuvB.</text>
</comment>
<comment type="caution">
    <text evidence="6">Lacks conserved residue(s) required for the propagation of feature annotation.</text>
</comment>
<dbReference type="Pfam" id="PF01330">
    <property type="entry name" value="RuvA_N"/>
    <property type="match status" value="1"/>
</dbReference>
<keyword evidence="4 6" id="KW-0233">DNA recombination</keyword>
<name>A0A7V2T3C5_LEUMU</name>
<evidence type="ECO:0000256" key="5">
    <source>
        <dbReference type="ARBA" id="ARBA00023204"/>
    </source>
</evidence>
<dbReference type="Pfam" id="PF14520">
    <property type="entry name" value="HHH_5"/>
    <property type="match status" value="1"/>
</dbReference>
<evidence type="ECO:0000313" key="9">
    <source>
        <dbReference type="EMBL" id="HFC92694.1"/>
    </source>
</evidence>
<dbReference type="SUPFAM" id="SSF50249">
    <property type="entry name" value="Nucleic acid-binding proteins"/>
    <property type="match status" value="1"/>
</dbReference>
<proteinExistence type="inferred from homology"/>
<keyword evidence="2 6" id="KW-0227">DNA damage</keyword>
<keyword evidence="5 6" id="KW-0234">DNA repair</keyword>
<feature type="region of interest" description="Domain I" evidence="6">
    <location>
        <begin position="1"/>
        <end position="64"/>
    </location>
</feature>
<feature type="region of interest" description="Disordered" evidence="7">
    <location>
        <begin position="133"/>
        <end position="153"/>
    </location>
</feature>
<dbReference type="Pfam" id="PF07499">
    <property type="entry name" value="RuvA_C"/>
    <property type="match status" value="1"/>
</dbReference>
<feature type="domain" description="Helix-hairpin-helix DNA-binding motif class 1" evidence="8">
    <location>
        <begin position="108"/>
        <end position="127"/>
    </location>
</feature>
<feature type="compositionally biased region" description="Polar residues" evidence="7">
    <location>
        <begin position="138"/>
        <end position="148"/>
    </location>
</feature>
<dbReference type="InterPro" id="IPR036267">
    <property type="entry name" value="RuvA_C_sf"/>
</dbReference>
<comment type="subcellular location">
    <subcellularLocation>
        <location evidence="6">Cytoplasm</location>
    </subcellularLocation>
</comment>
<comment type="similarity">
    <text evidence="6">Belongs to the RuvA family.</text>
</comment>
<evidence type="ECO:0000256" key="3">
    <source>
        <dbReference type="ARBA" id="ARBA00023125"/>
    </source>
</evidence>
<comment type="subunit">
    <text evidence="6">Homotetramer. Forms an RuvA(8)-RuvB(12)-Holliday junction (HJ) complex. HJ DNA is sandwiched between 2 RuvA tetramers; dsDNA enters through RuvA and exits via RuvB. An RuvB hexamer assembles on each DNA strand where it exits the tetramer. Each RuvB hexamer is contacted by two RuvA subunits (via domain III) on 2 adjacent RuvB subunits; this complex drives branch migration. In the full resolvosome a probable DNA-RuvA(4)-RuvB(12)-RuvC(2) complex forms which resolves the HJ.</text>
</comment>
<comment type="caution">
    <text evidence="9">The sequence shown here is derived from an EMBL/GenBank/DDBJ whole genome shotgun (WGS) entry which is preliminary data.</text>
</comment>
<dbReference type="GO" id="GO:0000400">
    <property type="term" value="F:four-way junction DNA binding"/>
    <property type="evidence" value="ECO:0007669"/>
    <property type="project" value="UniProtKB-UniRule"/>
</dbReference>
<dbReference type="HAMAP" id="MF_00031">
    <property type="entry name" value="DNA_HJ_migration_RuvA"/>
    <property type="match status" value="1"/>
</dbReference>
<dbReference type="GO" id="GO:0009378">
    <property type="term" value="F:four-way junction helicase activity"/>
    <property type="evidence" value="ECO:0007669"/>
    <property type="project" value="InterPro"/>
</dbReference>
<keyword evidence="1 6" id="KW-0963">Cytoplasm</keyword>
<gene>
    <name evidence="6 9" type="primary">ruvA</name>
    <name evidence="9" type="ORF">ENJ51_07765</name>
</gene>
<dbReference type="SUPFAM" id="SSF46929">
    <property type="entry name" value="DNA helicase RuvA subunit, C-terminal domain"/>
    <property type="match status" value="1"/>
</dbReference>
<dbReference type="SUPFAM" id="SSF47781">
    <property type="entry name" value="RuvA domain 2-like"/>
    <property type="match status" value="1"/>
</dbReference>
<dbReference type="InterPro" id="IPR000085">
    <property type="entry name" value="RuvA"/>
</dbReference>
<dbReference type="GO" id="GO:0006281">
    <property type="term" value="P:DNA repair"/>
    <property type="evidence" value="ECO:0007669"/>
    <property type="project" value="UniProtKB-UniRule"/>
</dbReference>
<evidence type="ECO:0000256" key="7">
    <source>
        <dbReference type="SAM" id="MobiDB-lite"/>
    </source>
</evidence>
<dbReference type="InterPro" id="IPR013849">
    <property type="entry name" value="DNA_helicase_Holl-junc_RuvA_I"/>
</dbReference>
<protein>
    <recommendedName>
        <fullName evidence="6">Holliday junction branch migration complex subunit RuvA</fullName>
    </recommendedName>
</protein>